<sequence>MSSGDDKEFNLWNYQPNPSEQAVLDDCARSAFRRFIPTSIVLGGATLFGISRGYLKASPRFGSAPKLLLASFLSYFLCQLSVSGECREKLKRLPDSPLADYIKTQER</sequence>
<dbReference type="PANTHER" id="PTHR13336:SF3">
    <property type="entry name" value="OCIA DOMAIN-CONTAINING PROTEIN 1"/>
    <property type="match status" value="1"/>
</dbReference>
<proteinExistence type="predicted"/>
<dbReference type="KEGG" id="dci:103508845"/>
<dbReference type="OrthoDB" id="6513616at2759"/>
<dbReference type="InterPro" id="IPR040187">
    <property type="entry name" value="OCAD1/2"/>
</dbReference>
<dbReference type="GeneID" id="103508845"/>
<evidence type="ECO:0000259" key="1">
    <source>
        <dbReference type="Pfam" id="PF07051"/>
    </source>
</evidence>
<dbReference type="RefSeq" id="XP_026679144.1">
    <property type="nucleotide sequence ID" value="XM_026823343.1"/>
</dbReference>
<dbReference type="AlphaFoldDB" id="A0A1S3D0E6"/>
<accession>A0A1S3D0E6</accession>
<protein>
    <submittedName>
        <fullName evidence="3">OCIA domain-containing protein 1-like isoform X1</fullName>
    </submittedName>
    <submittedName>
        <fullName evidence="4">OCIA domain-containing protein 1-like isoform X2</fullName>
    </submittedName>
</protein>
<dbReference type="Pfam" id="PF07051">
    <property type="entry name" value="OCIA"/>
    <property type="match status" value="1"/>
</dbReference>
<reference evidence="3 4" key="1">
    <citation type="submission" date="2025-04" db="UniProtKB">
        <authorList>
            <consortium name="RefSeq"/>
        </authorList>
    </citation>
    <scope>IDENTIFICATION</scope>
</reference>
<dbReference type="STRING" id="121845.A0A1S3D0E6"/>
<gene>
    <name evidence="3 4" type="primary">LOC103508845</name>
</gene>
<evidence type="ECO:0000313" key="2">
    <source>
        <dbReference type="Proteomes" id="UP000079169"/>
    </source>
</evidence>
<organism evidence="2 3">
    <name type="scientific">Diaphorina citri</name>
    <name type="common">Asian citrus psyllid</name>
    <dbReference type="NCBI Taxonomy" id="121845"/>
    <lineage>
        <taxon>Eukaryota</taxon>
        <taxon>Metazoa</taxon>
        <taxon>Ecdysozoa</taxon>
        <taxon>Arthropoda</taxon>
        <taxon>Hexapoda</taxon>
        <taxon>Insecta</taxon>
        <taxon>Pterygota</taxon>
        <taxon>Neoptera</taxon>
        <taxon>Paraneoptera</taxon>
        <taxon>Hemiptera</taxon>
        <taxon>Sternorrhyncha</taxon>
        <taxon>Psylloidea</taxon>
        <taxon>Psyllidae</taxon>
        <taxon>Diaphorininae</taxon>
        <taxon>Diaphorina</taxon>
    </lineage>
</organism>
<keyword evidence="2" id="KW-1185">Reference proteome</keyword>
<dbReference type="RefSeq" id="XP_008471645.1">
    <property type="nucleotide sequence ID" value="XM_008473423.3"/>
</dbReference>
<feature type="domain" description="OCIA" evidence="1">
    <location>
        <begin position="13"/>
        <end position="97"/>
    </location>
</feature>
<name>A0A1S3D0E6_DIACI</name>
<evidence type="ECO:0000313" key="4">
    <source>
        <dbReference type="RefSeq" id="XP_026679144.1"/>
    </source>
</evidence>
<dbReference type="PaxDb" id="121845-A0A1S3D0E6"/>
<dbReference type="GO" id="GO:0005768">
    <property type="term" value="C:endosome"/>
    <property type="evidence" value="ECO:0007669"/>
    <property type="project" value="TreeGrafter"/>
</dbReference>
<dbReference type="InterPro" id="IPR009764">
    <property type="entry name" value="OCIA_dom"/>
</dbReference>
<dbReference type="PANTHER" id="PTHR13336">
    <property type="entry name" value="OVARIAN CARCINOMA IMMUNOREACTIVE ANTIGEN"/>
    <property type="match status" value="1"/>
</dbReference>
<evidence type="ECO:0000313" key="3">
    <source>
        <dbReference type="RefSeq" id="XP_008471645.1"/>
    </source>
</evidence>
<dbReference type="Proteomes" id="UP000079169">
    <property type="component" value="Unplaced"/>
</dbReference>